<reference evidence="3" key="1">
    <citation type="submission" date="2020-10" db="EMBL/GenBank/DDBJ databases">
        <authorList>
            <person name="Gilroy R."/>
        </authorList>
    </citation>
    <scope>NUCLEOTIDE SEQUENCE</scope>
    <source>
        <strain evidence="3">CHK195-4489</strain>
    </source>
</reference>
<dbReference type="Gene3D" id="3.20.20.190">
    <property type="entry name" value="Phosphatidylinositol (PI) phosphodiesterase"/>
    <property type="match status" value="1"/>
</dbReference>
<feature type="transmembrane region" description="Helical" evidence="1">
    <location>
        <begin position="295"/>
        <end position="317"/>
    </location>
</feature>
<evidence type="ECO:0000313" key="4">
    <source>
        <dbReference type="Proteomes" id="UP000824089"/>
    </source>
</evidence>
<evidence type="ECO:0000259" key="2">
    <source>
        <dbReference type="PROSITE" id="PS51704"/>
    </source>
</evidence>
<feature type="transmembrane region" description="Helical" evidence="1">
    <location>
        <begin position="64"/>
        <end position="84"/>
    </location>
</feature>
<evidence type="ECO:0000256" key="1">
    <source>
        <dbReference type="SAM" id="Phobius"/>
    </source>
</evidence>
<dbReference type="SUPFAM" id="SSF51695">
    <property type="entry name" value="PLC-like phosphodiesterases"/>
    <property type="match status" value="1"/>
</dbReference>
<sequence>MLLRGRKVSFGIKSAVSVLCGNLQVLLGFEVVFRSLLFCILTPLLRLLFGLLPEPAARWLLPAFLLPIGLAFSYELVVLLLYCAKSRNGEPMTLRSLCREAAGQMQKLFSKSRLVLLFVIPACLLSCVFLFNGSFLQARIPEGLLQTAAHTPLRFIFFIVFVLFLHAITAFYLLGLPGVLLEGKTFSSFRREDGALRSVGIWIAALLTFYLLSTLILLAVVLLLAGAMRAFCSPENSRAGFQFYFLWLQSIWGKLTGVLTPFFACAVSTALYDLRKGDSPLALPAAPRGISRRKAVRTASLILAAFLLTFLCAFRAFPKFGVPVKIVAHRAGAALGPENTVAALQQAIRFGADMAEIDVQRLRDGTLIVLHDDTFQRTAGVDLSVRDADYDMVKKMDAGSWFSPDFAGEPIPTLEEMLAAAKGKIRLMIELKTGGGRQGLAENTLRLIEQYDMTEECVIASADAPLLEHVEALRHDIPTVFISAQPPEESSGGEAWDFCSVENAALSSKLVTRMHAKGIGVYVWTANTRKEIRRIASSEADGVITDNPVTAMFCLRDGAQRMTAEKWTEALFP</sequence>
<gene>
    <name evidence="3" type="ORF">IAD50_00980</name>
</gene>
<feature type="transmembrane region" description="Helical" evidence="1">
    <location>
        <begin position="201"/>
        <end position="231"/>
    </location>
</feature>
<dbReference type="PANTHER" id="PTHR46211:SF8">
    <property type="entry name" value="PHOSPHODIESTERASE"/>
    <property type="match status" value="1"/>
</dbReference>
<comment type="caution">
    <text evidence="3">The sequence shown here is derived from an EMBL/GenBank/DDBJ whole genome shotgun (WGS) entry which is preliminary data.</text>
</comment>
<dbReference type="GO" id="GO:0008081">
    <property type="term" value="F:phosphoric diester hydrolase activity"/>
    <property type="evidence" value="ECO:0007669"/>
    <property type="project" value="InterPro"/>
</dbReference>
<feature type="transmembrane region" description="Helical" evidence="1">
    <location>
        <begin position="31"/>
        <end position="52"/>
    </location>
</feature>
<name>A0A9D1I631_9CLOT</name>
<dbReference type="EMBL" id="DVMM01000019">
    <property type="protein sequence ID" value="HIU28849.1"/>
    <property type="molecule type" value="Genomic_DNA"/>
</dbReference>
<proteinExistence type="predicted"/>
<reference evidence="3" key="2">
    <citation type="journal article" date="2021" name="PeerJ">
        <title>Extensive microbial diversity within the chicken gut microbiome revealed by metagenomics and culture.</title>
        <authorList>
            <person name="Gilroy R."/>
            <person name="Ravi A."/>
            <person name="Getino M."/>
            <person name="Pursley I."/>
            <person name="Horton D.L."/>
            <person name="Alikhan N.F."/>
            <person name="Baker D."/>
            <person name="Gharbi K."/>
            <person name="Hall N."/>
            <person name="Watson M."/>
            <person name="Adriaenssens E.M."/>
            <person name="Foster-Nyarko E."/>
            <person name="Jarju S."/>
            <person name="Secka A."/>
            <person name="Antonio M."/>
            <person name="Oren A."/>
            <person name="Chaudhuri R.R."/>
            <person name="La Ragione R."/>
            <person name="Hildebrand F."/>
            <person name="Pallen M.J."/>
        </authorList>
    </citation>
    <scope>NUCLEOTIDE SEQUENCE</scope>
    <source>
        <strain evidence="3">CHK195-4489</strain>
    </source>
</reference>
<dbReference type="Pfam" id="PF03009">
    <property type="entry name" value="GDPD"/>
    <property type="match status" value="1"/>
</dbReference>
<keyword evidence="1" id="KW-0472">Membrane</keyword>
<dbReference type="InterPro" id="IPR030395">
    <property type="entry name" value="GP_PDE_dom"/>
</dbReference>
<evidence type="ECO:0000313" key="3">
    <source>
        <dbReference type="EMBL" id="HIU28849.1"/>
    </source>
</evidence>
<dbReference type="PANTHER" id="PTHR46211">
    <property type="entry name" value="GLYCEROPHOSPHORYL DIESTER PHOSPHODIESTERASE"/>
    <property type="match status" value="1"/>
</dbReference>
<protein>
    <recommendedName>
        <fullName evidence="2">GP-PDE domain-containing protein</fullName>
    </recommendedName>
</protein>
<feature type="transmembrane region" description="Helical" evidence="1">
    <location>
        <begin position="251"/>
        <end position="274"/>
    </location>
</feature>
<organism evidence="3 4">
    <name type="scientific">Candidatus Egerieisoma faecipullorum</name>
    <dbReference type="NCBI Taxonomy" id="2840963"/>
    <lineage>
        <taxon>Bacteria</taxon>
        <taxon>Bacillati</taxon>
        <taxon>Bacillota</taxon>
        <taxon>Clostridia</taxon>
        <taxon>Eubacteriales</taxon>
        <taxon>Clostridiaceae</taxon>
        <taxon>Clostridiaceae incertae sedis</taxon>
        <taxon>Candidatus Egerieisoma</taxon>
    </lineage>
</organism>
<feature type="transmembrane region" description="Helical" evidence="1">
    <location>
        <begin position="155"/>
        <end position="180"/>
    </location>
</feature>
<feature type="transmembrane region" description="Helical" evidence="1">
    <location>
        <begin position="114"/>
        <end position="135"/>
    </location>
</feature>
<dbReference type="AlphaFoldDB" id="A0A9D1I631"/>
<keyword evidence="1" id="KW-1133">Transmembrane helix</keyword>
<dbReference type="InterPro" id="IPR017946">
    <property type="entry name" value="PLC-like_Pdiesterase_TIM-brl"/>
</dbReference>
<dbReference type="Proteomes" id="UP000824089">
    <property type="component" value="Unassembled WGS sequence"/>
</dbReference>
<keyword evidence="1" id="KW-0812">Transmembrane</keyword>
<feature type="domain" description="GP-PDE" evidence="2">
    <location>
        <begin position="324"/>
        <end position="555"/>
    </location>
</feature>
<dbReference type="GO" id="GO:0006629">
    <property type="term" value="P:lipid metabolic process"/>
    <property type="evidence" value="ECO:0007669"/>
    <property type="project" value="InterPro"/>
</dbReference>
<accession>A0A9D1I631</accession>
<dbReference type="PROSITE" id="PS51704">
    <property type="entry name" value="GP_PDE"/>
    <property type="match status" value="1"/>
</dbReference>